<proteinExistence type="predicted"/>
<sequence>MELFNLVKRLANHLSQLDQEESSRVESLSNSVSDVQDRLASHLVDQFWSCVLRNSTHCLLARQPRNKDSRYSASRILEDLEFDARKKATKASSHVGTHSCSRGADNDVLIQFKKIYQERGAYVDVALKLHKQVMYQKGLHLESLALTVLLQLYQHISHIPGVEDIDKYVPPAERRWLDFTCGDEVLEMLCHSSAEPTSCIASLELSRHVLSRKGVKGVRYIEVKMILDNMDTTPLVKDEAMRWAPSTRGDISGLAVDHTYSQRWTSTAFERALSEIPLIKPPKEVSVSTELDLESLTISPPNPLDRANAAIHSSWLSARHKCNINEKDITLPSYRSVSDDIIGIKERGDWLPSHLMPPGLDLTTQIITPPQEKKSDQNGYKEHAKESNLSIKTFKESYCHVMNDIYRVTPLCHISSAGAKDATKYNAWQILPSFDNSYMAGNITSNNGMTIHYASIIEAMNGFTVKCLFKYHDKVGDAAKHSDIDWFLPTILCLQGFESNLFNAKALCQHKEDASAVRPEIKKWLHLDNKGQMYSMKNFANAVWEDFMARSADVESSSPQVMISTDGRFLQIPSVLLPSVNSDIRALTDMECTEEMKKLRGYKSLKIYIDDICHVGSVIRRLKFFVNIIRCLENDKSHRDIIGSTLSVYVKSVEVLICDFEKDVSTFGERDLQGKLCETMSVFSLALRCVRRWATVISWLDDVTFAAEYNSEGNELFMLPRGSFFLDCMLTKYAGSFSLFGERCSQGEAMIYQCVMGTMKPYLNVLSQWISGYGCHEEPSSEFHRDNDIAILSSLRLLEGIILESREFSLFLRNNYQVIFSEDCFTSMYPHGNDGNHRGMESPVKVNSGAVKSFGVIMRELSEELYSHHTRLNSRMVEVLRTRYPIFEVMNDIYSFVLLSRPDLMGSVLQQWSNGRSSNAFLRLFTSSIVEAKVKSCTPFKHCVVNFSFSMETFNSYLFTEVRVCV</sequence>
<dbReference type="Proteomes" id="UP001230268">
    <property type="component" value="Unassembled WGS sequence"/>
</dbReference>
<evidence type="ECO:0000313" key="1">
    <source>
        <dbReference type="EMBL" id="KAK1443984.1"/>
    </source>
</evidence>
<keyword evidence="2" id="KW-1185">Reference proteome</keyword>
<dbReference type="AlphaFoldDB" id="A0AAD8UUW4"/>
<organism evidence="1 2">
    <name type="scientific">Babesia gibsoni</name>
    <dbReference type="NCBI Taxonomy" id="33632"/>
    <lineage>
        <taxon>Eukaryota</taxon>
        <taxon>Sar</taxon>
        <taxon>Alveolata</taxon>
        <taxon>Apicomplexa</taxon>
        <taxon>Aconoidasida</taxon>
        <taxon>Piroplasmida</taxon>
        <taxon>Babesiidae</taxon>
        <taxon>Babesia</taxon>
    </lineage>
</organism>
<comment type="caution">
    <text evidence="1">The sequence shown here is derived from an EMBL/GenBank/DDBJ whole genome shotgun (WGS) entry which is preliminary data.</text>
</comment>
<evidence type="ECO:0000313" key="2">
    <source>
        <dbReference type="Proteomes" id="UP001230268"/>
    </source>
</evidence>
<accession>A0AAD8UUW4</accession>
<name>A0AAD8UUW4_BABGI</name>
<gene>
    <name evidence="1" type="ORF">BgAZ_208600</name>
</gene>
<reference evidence="1" key="1">
    <citation type="submission" date="2023-08" db="EMBL/GenBank/DDBJ databases">
        <title>Draft sequence of the Babesia gibsoni genome.</title>
        <authorList>
            <person name="Yamagishi J.Y."/>
            <person name="Xuan X.X."/>
        </authorList>
    </citation>
    <scope>NUCLEOTIDE SEQUENCE</scope>
    <source>
        <strain evidence="1">Azabu</strain>
    </source>
</reference>
<dbReference type="EMBL" id="JAVEPI010000002">
    <property type="protein sequence ID" value="KAK1443984.1"/>
    <property type="molecule type" value="Genomic_DNA"/>
</dbReference>
<protein>
    <submittedName>
        <fullName evidence="1">Uncharacterized protein</fullName>
    </submittedName>
</protein>